<dbReference type="InParanoid" id="A0A061EAK5"/>
<reference evidence="2 3" key="1">
    <citation type="journal article" date="2013" name="Genome Biol.">
        <title>The genome sequence of the most widely cultivated cacao type and its use to identify candidate genes regulating pod color.</title>
        <authorList>
            <person name="Motamayor J.C."/>
            <person name="Mockaitis K."/>
            <person name="Schmutz J."/>
            <person name="Haiminen N."/>
            <person name="Iii D.L."/>
            <person name="Cornejo O."/>
            <person name="Findley S.D."/>
            <person name="Zheng P."/>
            <person name="Utro F."/>
            <person name="Royaert S."/>
            <person name="Saski C."/>
            <person name="Jenkins J."/>
            <person name="Podicheti R."/>
            <person name="Zhao M."/>
            <person name="Scheffler B.E."/>
            <person name="Stack J.C."/>
            <person name="Feltus F.A."/>
            <person name="Mustiga G.M."/>
            <person name="Amores F."/>
            <person name="Phillips W."/>
            <person name="Marelli J.P."/>
            <person name="May G.D."/>
            <person name="Shapiro H."/>
            <person name="Ma J."/>
            <person name="Bustamante C.D."/>
            <person name="Schnell R.J."/>
            <person name="Main D."/>
            <person name="Gilbert D."/>
            <person name="Parida L."/>
            <person name="Kuhn D.N."/>
        </authorList>
    </citation>
    <scope>NUCLEOTIDE SEQUENCE [LARGE SCALE GENOMIC DNA]</scope>
    <source>
        <strain evidence="3">cv. Matina 1-6</strain>
    </source>
</reference>
<keyword evidence="3" id="KW-1185">Reference proteome</keyword>
<dbReference type="Gramene" id="EOX99298">
    <property type="protein sequence ID" value="EOX99298"/>
    <property type="gene ID" value="TCM_007931"/>
</dbReference>
<proteinExistence type="predicted"/>
<evidence type="ECO:0000313" key="2">
    <source>
        <dbReference type="EMBL" id="EOX99298.1"/>
    </source>
</evidence>
<name>A0A061EAK5_THECC</name>
<gene>
    <name evidence="2" type="ORF">TCM_007931</name>
</gene>
<dbReference type="AlphaFoldDB" id="A0A061EAK5"/>
<organism evidence="2 3">
    <name type="scientific">Theobroma cacao</name>
    <name type="common">Cacao</name>
    <name type="synonym">Cocoa</name>
    <dbReference type="NCBI Taxonomy" id="3641"/>
    <lineage>
        <taxon>Eukaryota</taxon>
        <taxon>Viridiplantae</taxon>
        <taxon>Streptophyta</taxon>
        <taxon>Embryophyta</taxon>
        <taxon>Tracheophyta</taxon>
        <taxon>Spermatophyta</taxon>
        <taxon>Magnoliopsida</taxon>
        <taxon>eudicotyledons</taxon>
        <taxon>Gunneridae</taxon>
        <taxon>Pentapetalae</taxon>
        <taxon>rosids</taxon>
        <taxon>malvids</taxon>
        <taxon>Malvales</taxon>
        <taxon>Malvaceae</taxon>
        <taxon>Byttnerioideae</taxon>
        <taxon>Theobroma</taxon>
    </lineage>
</organism>
<dbReference type="Proteomes" id="UP000026915">
    <property type="component" value="Chromosome 2"/>
</dbReference>
<protein>
    <submittedName>
        <fullName evidence="2">Uncharacterized protein</fullName>
    </submittedName>
</protein>
<sequence length="82" mass="9220">MSLRYLSRICVRALQGLKDHSSKGIMGRAKPRSEPGKSSQFGWVSRTKEPVKQVGLDDKQKLREAEKAENIMHLICWGPGVI</sequence>
<evidence type="ECO:0000313" key="3">
    <source>
        <dbReference type="Proteomes" id="UP000026915"/>
    </source>
</evidence>
<evidence type="ECO:0000256" key="1">
    <source>
        <dbReference type="SAM" id="MobiDB-lite"/>
    </source>
</evidence>
<dbReference type="OMA" id="IMHLICW"/>
<dbReference type="EMBL" id="CM001880">
    <property type="protein sequence ID" value="EOX99298.1"/>
    <property type="molecule type" value="Genomic_DNA"/>
</dbReference>
<dbReference type="HOGENOM" id="CLU_165059_0_0_1"/>
<feature type="region of interest" description="Disordered" evidence="1">
    <location>
        <begin position="22"/>
        <end position="42"/>
    </location>
</feature>
<accession>A0A061EAK5</accession>